<dbReference type="AlphaFoldDB" id="A0A6P3A4C3"/>
<name>A0A6P3A4C3_9BURK</name>
<reference evidence="1 2" key="1">
    <citation type="submission" date="2019-09" db="EMBL/GenBank/DDBJ databases">
        <authorList>
            <person name="Depoorter E."/>
        </authorList>
    </citation>
    <scope>NUCLEOTIDE SEQUENCE [LARGE SCALE GENOMIC DNA]</scope>
    <source>
        <strain evidence="1">R-71033</strain>
    </source>
</reference>
<accession>A0A6P3A4C3</accession>
<gene>
    <name evidence="1" type="ORF">BCO71033_04422</name>
</gene>
<evidence type="ECO:0000313" key="2">
    <source>
        <dbReference type="Proteomes" id="UP000494109"/>
    </source>
</evidence>
<proteinExistence type="predicted"/>
<dbReference type="Proteomes" id="UP000494109">
    <property type="component" value="Unassembled WGS sequence"/>
</dbReference>
<evidence type="ECO:0000313" key="1">
    <source>
        <dbReference type="EMBL" id="VWD38436.1"/>
    </source>
</evidence>
<protein>
    <submittedName>
        <fullName evidence="1">Uncharacterized protein</fullName>
    </submittedName>
</protein>
<sequence length="51" mass="5661">MQESWQNYALLNTTPVQVGTNGSIFSGTGFFVLWQTQEGTALFLVSNKHVL</sequence>
<organism evidence="1 2">
    <name type="scientific">Burkholderia contaminans</name>
    <dbReference type="NCBI Taxonomy" id="488447"/>
    <lineage>
        <taxon>Bacteria</taxon>
        <taxon>Pseudomonadati</taxon>
        <taxon>Pseudomonadota</taxon>
        <taxon>Betaproteobacteria</taxon>
        <taxon>Burkholderiales</taxon>
        <taxon>Burkholderiaceae</taxon>
        <taxon>Burkholderia</taxon>
        <taxon>Burkholderia cepacia complex</taxon>
    </lineage>
</organism>
<dbReference type="EMBL" id="CABVQS010000019">
    <property type="protein sequence ID" value="VWD38436.1"/>
    <property type="molecule type" value="Genomic_DNA"/>
</dbReference>